<dbReference type="Gene3D" id="2.60.40.60">
    <property type="entry name" value="Cadherins"/>
    <property type="match status" value="7"/>
</dbReference>
<feature type="domain" description="Cadherin" evidence="16">
    <location>
        <begin position="632"/>
        <end position="744"/>
    </location>
</feature>
<keyword evidence="7" id="KW-0677">Repeat</keyword>
<dbReference type="PROSITE" id="PS00232">
    <property type="entry name" value="CADHERIN_1"/>
    <property type="match status" value="4"/>
</dbReference>
<dbReference type="GO" id="GO:0005509">
    <property type="term" value="F:calcium ion binding"/>
    <property type="evidence" value="ECO:0007669"/>
    <property type="project" value="UniProtKB-UniRule"/>
</dbReference>
<evidence type="ECO:0000313" key="18">
    <source>
        <dbReference type="WBParaSite" id="TREG1_70440.1"/>
    </source>
</evidence>
<evidence type="ECO:0000256" key="5">
    <source>
        <dbReference type="ARBA" id="ARBA00022723"/>
    </source>
</evidence>
<evidence type="ECO:0000256" key="12">
    <source>
        <dbReference type="ARBA" id="ARBA00023157"/>
    </source>
</evidence>
<reference evidence="17" key="1">
    <citation type="submission" date="2022-06" db="EMBL/GenBank/DDBJ databases">
        <authorList>
            <person name="Berger JAMES D."/>
            <person name="Berger JAMES D."/>
        </authorList>
    </citation>
    <scope>NUCLEOTIDE SEQUENCE [LARGE SCALE GENOMIC DNA]</scope>
</reference>
<proteinExistence type="predicted"/>
<evidence type="ECO:0000256" key="11">
    <source>
        <dbReference type="ARBA" id="ARBA00023136"/>
    </source>
</evidence>
<keyword evidence="5" id="KW-0479">Metal-binding</keyword>
<keyword evidence="8 14" id="KW-0106">Calcium</keyword>
<evidence type="ECO:0000256" key="15">
    <source>
        <dbReference type="SAM" id="Phobius"/>
    </source>
</evidence>
<evidence type="ECO:0000256" key="1">
    <source>
        <dbReference type="ARBA" id="ARBA00004251"/>
    </source>
</evidence>
<dbReference type="SUPFAM" id="SSF49313">
    <property type="entry name" value="Cadherin-like"/>
    <property type="match status" value="6"/>
</dbReference>
<feature type="domain" description="Cadherin" evidence="16">
    <location>
        <begin position="35"/>
        <end position="154"/>
    </location>
</feature>
<evidence type="ECO:0000259" key="16">
    <source>
        <dbReference type="PROSITE" id="PS50268"/>
    </source>
</evidence>
<evidence type="ECO:0000256" key="6">
    <source>
        <dbReference type="ARBA" id="ARBA00022729"/>
    </source>
</evidence>
<evidence type="ECO:0000256" key="8">
    <source>
        <dbReference type="ARBA" id="ARBA00022837"/>
    </source>
</evidence>
<evidence type="ECO:0000313" key="17">
    <source>
        <dbReference type="Proteomes" id="UP000050795"/>
    </source>
</evidence>
<dbReference type="InterPro" id="IPR020894">
    <property type="entry name" value="Cadherin_CS"/>
</dbReference>
<keyword evidence="9" id="KW-0130">Cell adhesion</keyword>
<dbReference type="InterPro" id="IPR002126">
    <property type="entry name" value="Cadherin-like_dom"/>
</dbReference>
<reference evidence="18" key="2">
    <citation type="submission" date="2023-11" db="UniProtKB">
        <authorList>
            <consortium name="WormBaseParasite"/>
        </authorList>
    </citation>
    <scope>IDENTIFICATION</scope>
</reference>
<evidence type="ECO:0000256" key="10">
    <source>
        <dbReference type="ARBA" id="ARBA00022989"/>
    </source>
</evidence>
<dbReference type="PANTHER" id="PTHR24026:SF126">
    <property type="entry name" value="PROTOCADHERIN FAT 4"/>
    <property type="match status" value="1"/>
</dbReference>
<keyword evidence="13" id="KW-0325">Glycoprotein</keyword>
<name>A0AA85K774_TRIRE</name>
<keyword evidence="17" id="KW-1185">Reference proteome</keyword>
<evidence type="ECO:0000256" key="3">
    <source>
        <dbReference type="ARBA" id="ARBA00022536"/>
    </source>
</evidence>
<dbReference type="PRINTS" id="PR00205">
    <property type="entry name" value="CADHERIN"/>
</dbReference>
<keyword evidence="12" id="KW-1015">Disulfide bond</keyword>
<feature type="transmembrane region" description="Helical" evidence="15">
    <location>
        <begin position="882"/>
        <end position="905"/>
    </location>
</feature>
<feature type="domain" description="Cadherin" evidence="16">
    <location>
        <begin position="525"/>
        <end position="631"/>
    </location>
</feature>
<feature type="domain" description="Cadherin" evidence="16">
    <location>
        <begin position="162"/>
        <end position="272"/>
    </location>
</feature>
<feature type="domain" description="Cadherin" evidence="16">
    <location>
        <begin position="416"/>
        <end position="524"/>
    </location>
</feature>
<dbReference type="InterPro" id="IPR015919">
    <property type="entry name" value="Cadherin-like_sf"/>
</dbReference>
<dbReference type="PROSITE" id="PS50268">
    <property type="entry name" value="CADHERIN_2"/>
    <property type="match status" value="7"/>
</dbReference>
<dbReference type="CDD" id="cd11304">
    <property type="entry name" value="Cadherin_repeat"/>
    <property type="match status" value="6"/>
</dbReference>
<dbReference type="Pfam" id="PF00028">
    <property type="entry name" value="Cadherin"/>
    <property type="match status" value="6"/>
</dbReference>
<protein>
    <recommendedName>
        <fullName evidence="16">Cadherin domain-containing protein</fullName>
    </recommendedName>
</protein>
<dbReference type="PANTHER" id="PTHR24026">
    <property type="entry name" value="FAT ATYPICAL CADHERIN-RELATED"/>
    <property type="match status" value="1"/>
</dbReference>
<dbReference type="AlphaFoldDB" id="A0AA85K774"/>
<feature type="transmembrane region" description="Helical" evidence="15">
    <location>
        <begin position="7"/>
        <end position="24"/>
    </location>
</feature>
<keyword evidence="3" id="KW-0245">EGF-like domain</keyword>
<feature type="domain" description="Cadherin" evidence="16">
    <location>
        <begin position="750"/>
        <end position="855"/>
    </location>
</feature>
<organism evidence="17 18">
    <name type="scientific">Trichobilharzia regenti</name>
    <name type="common">Nasal bird schistosome</name>
    <dbReference type="NCBI Taxonomy" id="157069"/>
    <lineage>
        <taxon>Eukaryota</taxon>
        <taxon>Metazoa</taxon>
        <taxon>Spiralia</taxon>
        <taxon>Lophotrochozoa</taxon>
        <taxon>Platyhelminthes</taxon>
        <taxon>Trematoda</taxon>
        <taxon>Digenea</taxon>
        <taxon>Strigeidida</taxon>
        <taxon>Schistosomatoidea</taxon>
        <taxon>Schistosomatidae</taxon>
        <taxon>Trichobilharzia</taxon>
    </lineage>
</organism>
<comment type="subcellular location">
    <subcellularLocation>
        <location evidence="1">Cell membrane</location>
        <topology evidence="1">Single-pass type I membrane protein</topology>
    </subcellularLocation>
</comment>
<keyword evidence="4 15" id="KW-0812">Transmembrane</keyword>
<dbReference type="GO" id="GO:0007156">
    <property type="term" value="P:homophilic cell adhesion via plasma membrane adhesion molecules"/>
    <property type="evidence" value="ECO:0007669"/>
    <property type="project" value="InterPro"/>
</dbReference>
<feature type="domain" description="Cadherin" evidence="16">
    <location>
        <begin position="283"/>
        <end position="399"/>
    </location>
</feature>
<accession>A0AA85K774</accession>
<evidence type="ECO:0000256" key="14">
    <source>
        <dbReference type="PROSITE-ProRule" id="PRU00043"/>
    </source>
</evidence>
<keyword evidence="2" id="KW-1003">Cell membrane</keyword>
<dbReference type="Proteomes" id="UP000050795">
    <property type="component" value="Unassembled WGS sequence"/>
</dbReference>
<dbReference type="SMART" id="SM00112">
    <property type="entry name" value="CA"/>
    <property type="match status" value="7"/>
</dbReference>
<evidence type="ECO:0000256" key="13">
    <source>
        <dbReference type="ARBA" id="ARBA00023180"/>
    </source>
</evidence>
<keyword evidence="6" id="KW-0732">Signal</keyword>
<evidence type="ECO:0000256" key="2">
    <source>
        <dbReference type="ARBA" id="ARBA00022475"/>
    </source>
</evidence>
<keyword evidence="10 15" id="KW-1133">Transmembrane helix</keyword>
<keyword evidence="11 15" id="KW-0472">Membrane</keyword>
<dbReference type="WBParaSite" id="TREG1_70440.1">
    <property type="protein sequence ID" value="TREG1_70440.1"/>
    <property type="gene ID" value="TREG1_70440"/>
</dbReference>
<dbReference type="GO" id="GO:0005886">
    <property type="term" value="C:plasma membrane"/>
    <property type="evidence" value="ECO:0007669"/>
    <property type="project" value="UniProtKB-SubCell"/>
</dbReference>
<sequence length="1025" mass="114601">MFPQNYLVRILYLLCYYYCYYYYYHSKTVDASLNSAIIVTFVIEENAVIGSEVGRIQLEPEVDKSNHQLNNNKDGKNSQLTFTLQDTFYFDFDPVHTNRLLVRRELDRDTDRKLCSESGWPEICAWSGVVFVSDGRLLSLRIVIRDVNDNTPKWPRSKDTTEQPILEVWITENRPIGSILDLPLAYDPDIGENSIVRYELALSHDNSTSIFDIINSPSPNGPTYQLVVKGLLDREEIPVYRLTVVAVDGGGNRGYAKLFVHIADENDNTPVFEHCKNSSAAVQQCEIIINIDEDIPVGSILPETPVANDKDEGEFGHVTYRFSLSASDTARRDFKIDHESGGIIVRTPLDYDTGGLTQYTFGIVAEDGGVPPLSATIRIIVNIKDKNDNSPQITITPAFIHEEGKLNAQYENTSSNMTKSQLRLIENTPPGVLIATITAYDADSDDNGKFTCQLGQTDELNLVYLRNLGKISVYQLSSLRLIDREIQPELRVSLKCEDNGSPSQKSVELLTIKILDVNDNAPKFANKRYSFQVPENNNVGVFIGEVTAIDPDLGMNGMLNYSIHWPPGQGPNPFEINKKGEFITRIPLDRENQPEGYHFIVYAVDNGQPSLTGSTHVEVALIDINDCRPIFTQINYHFSIDEELEVNASEPIVIGQVKATDCDIGLNAHLVYSLDPASYSADNPFQVTEDGHITALKSIDREVHPAFLLQVIATDSPQKPTEKLTATAQIHITILDNNDNEPVFQRPPFENGTNEVEISYNDVPGHLVTRIEATDKDVGVNGKIKFSFDQNNSTSDLFIIRHNSGEIFLQKELTVKDMGIVPLVIMATDMGENPKTTTTTIQVKISDIPSNAFRFNALKNSKSMNQLSNSLFKNLNIDANKFIIICIILVTFIICTILISVIFAISRGGCRLFSKPATTVAKSTHHYNDNPIGYNADLIEKPLSEMTNPLDLNKSINYPFDCEEINSFEHSGTSYLPPFYDQTLSAGTLPYTFPDTGLRYYDQMLTDNAKMFNGQLESSKPGTFT</sequence>
<dbReference type="FunFam" id="2.60.40.60:FF:000058">
    <property type="entry name" value="FAT atypical cadherin 3"/>
    <property type="match status" value="1"/>
</dbReference>
<evidence type="ECO:0000256" key="7">
    <source>
        <dbReference type="ARBA" id="ARBA00022737"/>
    </source>
</evidence>
<dbReference type="FunFam" id="2.60.40.60:FF:000020">
    <property type="entry name" value="Dachsous cadherin-related 1b"/>
    <property type="match status" value="1"/>
</dbReference>
<evidence type="ECO:0000256" key="9">
    <source>
        <dbReference type="ARBA" id="ARBA00022889"/>
    </source>
</evidence>
<evidence type="ECO:0000256" key="4">
    <source>
        <dbReference type="ARBA" id="ARBA00022692"/>
    </source>
</evidence>
<dbReference type="FunFam" id="2.60.40.60:FF:000092">
    <property type="entry name" value="Protocadherin 8"/>
    <property type="match status" value="1"/>
</dbReference>
<dbReference type="FunFam" id="2.60.40.60:FF:000123">
    <property type="entry name" value="Protocadherin beta 4"/>
    <property type="match status" value="1"/>
</dbReference>